<dbReference type="RefSeq" id="WP_199704488.1">
    <property type="nucleotide sequence ID" value="NZ_JAEMNV010000003.1"/>
</dbReference>
<keyword evidence="4" id="KW-1185">Reference proteome</keyword>
<dbReference type="InterPro" id="IPR000551">
    <property type="entry name" value="MerR-type_HTH_dom"/>
</dbReference>
<proteinExistence type="predicted"/>
<dbReference type="EMBL" id="JAEMNV010000003">
    <property type="protein sequence ID" value="MBJ8339780.1"/>
    <property type="molecule type" value="Genomic_DNA"/>
</dbReference>
<evidence type="ECO:0000313" key="3">
    <source>
        <dbReference type="EMBL" id="MBJ8339780.1"/>
    </source>
</evidence>
<protein>
    <submittedName>
        <fullName evidence="3">MerR family transcriptional regulator</fullName>
    </submittedName>
</protein>
<gene>
    <name evidence="3" type="ORF">JGU71_12870</name>
</gene>
<evidence type="ECO:0000259" key="2">
    <source>
        <dbReference type="PROSITE" id="PS50937"/>
    </source>
</evidence>
<sequence>MRVSELVAASGVPLATVKYYLREGLLMPGESTSATRADYTDLHLRRLTLIKALAGIGLPLPKIRVIVELIDEPRESLFDTLGHALAALPPYLEPVREGYPRAKAALDRLGQIYDPDYPAVAQLEHALAAAEDVGIPMSDERLRSYGEHVLAIARIDLASMPARSSESTVEYAVLGTAIYEPVLAALRRLAHQHLMATMLLDPDADTDADERAHDR</sequence>
<dbReference type="AlphaFoldDB" id="A0A934U3L7"/>
<evidence type="ECO:0000313" key="4">
    <source>
        <dbReference type="Proteomes" id="UP000655868"/>
    </source>
</evidence>
<dbReference type="Pfam" id="PF13411">
    <property type="entry name" value="MerR_1"/>
    <property type="match status" value="1"/>
</dbReference>
<dbReference type="GO" id="GO:0003700">
    <property type="term" value="F:DNA-binding transcription factor activity"/>
    <property type="evidence" value="ECO:0007669"/>
    <property type="project" value="InterPro"/>
</dbReference>
<dbReference type="PANTHER" id="PTHR30204">
    <property type="entry name" value="REDOX-CYCLING DRUG-SENSING TRANSCRIPTIONAL ACTIVATOR SOXR"/>
    <property type="match status" value="1"/>
</dbReference>
<feature type="domain" description="HTH merR-type" evidence="2">
    <location>
        <begin position="1"/>
        <end position="69"/>
    </location>
</feature>
<dbReference type="PANTHER" id="PTHR30204:SF98">
    <property type="entry name" value="HTH-TYPE TRANSCRIPTIONAL REGULATOR ADHR"/>
    <property type="match status" value="1"/>
</dbReference>
<dbReference type="PRINTS" id="PR00040">
    <property type="entry name" value="HTHMERR"/>
</dbReference>
<evidence type="ECO:0000256" key="1">
    <source>
        <dbReference type="ARBA" id="ARBA00023125"/>
    </source>
</evidence>
<reference evidence="3" key="1">
    <citation type="submission" date="2020-12" db="EMBL/GenBank/DDBJ databases">
        <title>Antrihabitans popcorni sp. nov. and Antrihabitans auranticaus sp. nov., isolated from a larva cave.</title>
        <authorList>
            <person name="Lee S.D."/>
            <person name="Kim I.S."/>
        </authorList>
    </citation>
    <scope>NUCLEOTIDE SEQUENCE</scope>
    <source>
        <strain evidence="3">YC3-6</strain>
    </source>
</reference>
<dbReference type="SMART" id="SM00422">
    <property type="entry name" value="HTH_MERR"/>
    <property type="match status" value="1"/>
</dbReference>
<dbReference type="SUPFAM" id="SSF46955">
    <property type="entry name" value="Putative DNA-binding domain"/>
    <property type="match status" value="1"/>
</dbReference>
<dbReference type="Gene3D" id="1.10.1660.10">
    <property type="match status" value="1"/>
</dbReference>
<dbReference type="InterPro" id="IPR047057">
    <property type="entry name" value="MerR_fam"/>
</dbReference>
<dbReference type="Proteomes" id="UP000655868">
    <property type="component" value="Unassembled WGS sequence"/>
</dbReference>
<dbReference type="InterPro" id="IPR009061">
    <property type="entry name" value="DNA-bd_dom_put_sf"/>
</dbReference>
<name>A0A934U3L7_9NOCA</name>
<accession>A0A934U3L7</accession>
<dbReference type="GO" id="GO:0003677">
    <property type="term" value="F:DNA binding"/>
    <property type="evidence" value="ECO:0007669"/>
    <property type="project" value="UniProtKB-KW"/>
</dbReference>
<comment type="caution">
    <text evidence="3">The sequence shown here is derived from an EMBL/GenBank/DDBJ whole genome shotgun (WGS) entry which is preliminary data.</text>
</comment>
<dbReference type="PROSITE" id="PS50937">
    <property type="entry name" value="HTH_MERR_2"/>
    <property type="match status" value="1"/>
</dbReference>
<keyword evidence="1" id="KW-0238">DNA-binding</keyword>
<organism evidence="3 4">
    <name type="scientific">Antrihabitans stalagmiti</name>
    <dbReference type="NCBI Taxonomy" id="2799499"/>
    <lineage>
        <taxon>Bacteria</taxon>
        <taxon>Bacillati</taxon>
        <taxon>Actinomycetota</taxon>
        <taxon>Actinomycetes</taxon>
        <taxon>Mycobacteriales</taxon>
        <taxon>Nocardiaceae</taxon>
        <taxon>Antrihabitans</taxon>
    </lineage>
</organism>